<evidence type="ECO:0000313" key="12">
    <source>
        <dbReference type="EMBL" id="KAK3020606.1"/>
    </source>
</evidence>
<keyword evidence="2" id="KW-0936">Ethylene signaling pathway</keyword>
<dbReference type="InterPro" id="IPR001471">
    <property type="entry name" value="AP2/ERF_dom"/>
</dbReference>
<gene>
    <name evidence="12" type="ORF">RJ639_047827</name>
</gene>
<proteinExistence type="inferred from homology"/>
<dbReference type="CDD" id="cd00018">
    <property type="entry name" value="AP2"/>
    <property type="match status" value="1"/>
</dbReference>
<dbReference type="SMART" id="SM00380">
    <property type="entry name" value="AP2"/>
    <property type="match status" value="1"/>
</dbReference>
<dbReference type="SUPFAM" id="SSF54171">
    <property type="entry name" value="DNA-binding domain"/>
    <property type="match status" value="1"/>
</dbReference>
<dbReference type="InterPro" id="IPR016177">
    <property type="entry name" value="DNA-bd_dom_sf"/>
</dbReference>
<evidence type="ECO:0000256" key="3">
    <source>
        <dbReference type="ARBA" id="ARBA00022821"/>
    </source>
</evidence>
<evidence type="ECO:0000256" key="2">
    <source>
        <dbReference type="ARBA" id="ARBA00022745"/>
    </source>
</evidence>
<feature type="domain" description="AP2/ERF" evidence="11">
    <location>
        <begin position="164"/>
        <end position="221"/>
    </location>
</feature>
<dbReference type="PANTHER" id="PTHR31657">
    <property type="entry name" value="ETHYLENE-RESPONSIVE TRANSCRIPTION FACTOR ERF061"/>
    <property type="match status" value="1"/>
</dbReference>
<dbReference type="PRINTS" id="PR00367">
    <property type="entry name" value="ETHRSPELEMNT"/>
</dbReference>
<dbReference type="GO" id="GO:0009873">
    <property type="term" value="P:ethylene-activated signaling pathway"/>
    <property type="evidence" value="ECO:0007669"/>
    <property type="project" value="UniProtKB-KW"/>
</dbReference>
<evidence type="ECO:0000256" key="10">
    <source>
        <dbReference type="SAM" id="MobiDB-lite"/>
    </source>
</evidence>
<keyword evidence="6" id="KW-0010">Activator</keyword>
<dbReference type="AlphaFoldDB" id="A0AA88W3S4"/>
<dbReference type="InterPro" id="IPR051758">
    <property type="entry name" value="ERF/AP2-like"/>
</dbReference>
<keyword evidence="4" id="KW-0805">Transcription regulation</keyword>
<evidence type="ECO:0000256" key="8">
    <source>
        <dbReference type="ARBA" id="ARBA00023242"/>
    </source>
</evidence>
<comment type="caution">
    <text evidence="12">The sequence shown here is derived from an EMBL/GenBank/DDBJ whole genome shotgun (WGS) entry which is preliminary data.</text>
</comment>
<reference evidence="12" key="1">
    <citation type="submission" date="2022-12" db="EMBL/GenBank/DDBJ databases">
        <title>Draft genome assemblies for two species of Escallonia (Escalloniales).</title>
        <authorList>
            <person name="Chanderbali A."/>
            <person name="Dervinis C."/>
            <person name="Anghel I."/>
            <person name="Soltis D."/>
            <person name="Soltis P."/>
            <person name="Zapata F."/>
        </authorList>
    </citation>
    <scope>NUCLEOTIDE SEQUENCE</scope>
    <source>
        <strain evidence="12">UCBG64.0493</strain>
        <tissue evidence="12">Leaf</tissue>
    </source>
</reference>
<sequence length="406" mass="45422">MEGCRNIRKLEYGDDGDQDMPPKASNSGFGKDGGKKLCISAEQQPPAPFYKTASPLSNRPLKKNFSRPEQIYLGGYSSEFTCQTSPDQNSHHQPSRLAFPFALDESVTTTYHQNFRQTHSPLFCDLSPSGHGRQMISFASQHHDRHHANVEALPGPVSTSYAKLYRGVRQRHWGKWVAEIRLPRNRNRLWLGTFDSAEEAALAYDREAFRLRGENARLNFPHLVLGNGACEKEVPSASSSSSSLSSSCITRENSQLCQKQQHEEDVPTLLSDHVETVASTLGQNFNNSVSDKSNFVGAIPSEFGWNEVGTVMPEYVRSGEDSWFNAIHLGCDTGSSVWENMAITNHWLQPSSIIPSSDVPWQQENFTPASNPWQEGKLFAVFEEAIEERAFGTEAELLKSKALNYY</sequence>
<evidence type="ECO:0000256" key="1">
    <source>
        <dbReference type="ARBA" id="ARBA00004123"/>
    </source>
</evidence>
<dbReference type="FunFam" id="3.30.730.10:FF:000001">
    <property type="entry name" value="Ethylene-responsive transcription factor 2"/>
    <property type="match status" value="1"/>
</dbReference>
<comment type="similarity">
    <text evidence="9">Belongs to the AP2/ERF transcription factor family. ERF subfamily.</text>
</comment>
<evidence type="ECO:0000256" key="5">
    <source>
        <dbReference type="ARBA" id="ARBA00023125"/>
    </source>
</evidence>
<evidence type="ECO:0000259" key="11">
    <source>
        <dbReference type="PROSITE" id="PS51032"/>
    </source>
</evidence>
<organism evidence="12 13">
    <name type="scientific">Escallonia herrerae</name>
    <dbReference type="NCBI Taxonomy" id="1293975"/>
    <lineage>
        <taxon>Eukaryota</taxon>
        <taxon>Viridiplantae</taxon>
        <taxon>Streptophyta</taxon>
        <taxon>Embryophyta</taxon>
        <taxon>Tracheophyta</taxon>
        <taxon>Spermatophyta</taxon>
        <taxon>Magnoliopsida</taxon>
        <taxon>eudicotyledons</taxon>
        <taxon>Gunneridae</taxon>
        <taxon>Pentapetalae</taxon>
        <taxon>asterids</taxon>
        <taxon>campanulids</taxon>
        <taxon>Escalloniales</taxon>
        <taxon>Escalloniaceae</taxon>
        <taxon>Escallonia</taxon>
    </lineage>
</organism>
<evidence type="ECO:0000313" key="13">
    <source>
        <dbReference type="Proteomes" id="UP001188597"/>
    </source>
</evidence>
<dbReference type="EMBL" id="JAVXUP010000805">
    <property type="protein sequence ID" value="KAK3020606.1"/>
    <property type="molecule type" value="Genomic_DNA"/>
</dbReference>
<dbReference type="GO" id="GO:0006952">
    <property type="term" value="P:defense response"/>
    <property type="evidence" value="ECO:0007669"/>
    <property type="project" value="UniProtKB-KW"/>
</dbReference>
<evidence type="ECO:0000256" key="7">
    <source>
        <dbReference type="ARBA" id="ARBA00023163"/>
    </source>
</evidence>
<dbReference type="Proteomes" id="UP001188597">
    <property type="component" value="Unassembled WGS sequence"/>
</dbReference>
<evidence type="ECO:0000256" key="6">
    <source>
        <dbReference type="ARBA" id="ARBA00023159"/>
    </source>
</evidence>
<dbReference type="PANTHER" id="PTHR31657:SF42">
    <property type="entry name" value="ETHYLENE-RESPONSIVE TRANSCRIPTION FACTOR SHINE 3-LIKE"/>
    <property type="match status" value="1"/>
</dbReference>
<keyword evidence="13" id="KW-1185">Reference proteome</keyword>
<dbReference type="GO" id="GO:0000976">
    <property type="term" value="F:transcription cis-regulatory region binding"/>
    <property type="evidence" value="ECO:0007669"/>
    <property type="project" value="UniProtKB-ARBA"/>
</dbReference>
<name>A0AA88W3S4_9ASTE</name>
<feature type="region of interest" description="Disordered" evidence="10">
    <location>
        <begin position="1"/>
        <end position="36"/>
    </location>
</feature>
<dbReference type="Gene3D" id="3.30.730.10">
    <property type="entry name" value="AP2/ERF domain"/>
    <property type="match status" value="1"/>
</dbReference>
<evidence type="ECO:0000256" key="9">
    <source>
        <dbReference type="ARBA" id="ARBA00024343"/>
    </source>
</evidence>
<keyword evidence="8" id="KW-0539">Nucleus</keyword>
<dbReference type="GO" id="GO:0005634">
    <property type="term" value="C:nucleus"/>
    <property type="evidence" value="ECO:0007669"/>
    <property type="project" value="UniProtKB-SubCell"/>
</dbReference>
<dbReference type="InterPro" id="IPR036955">
    <property type="entry name" value="AP2/ERF_dom_sf"/>
</dbReference>
<protein>
    <recommendedName>
        <fullName evidence="11">AP2/ERF domain-containing protein</fullName>
    </recommendedName>
</protein>
<dbReference type="PROSITE" id="PS51032">
    <property type="entry name" value="AP2_ERF"/>
    <property type="match status" value="1"/>
</dbReference>
<keyword evidence="5" id="KW-0238">DNA-binding</keyword>
<dbReference type="GO" id="GO:0003700">
    <property type="term" value="F:DNA-binding transcription factor activity"/>
    <property type="evidence" value="ECO:0007669"/>
    <property type="project" value="InterPro"/>
</dbReference>
<dbReference type="Pfam" id="PF00847">
    <property type="entry name" value="AP2"/>
    <property type="match status" value="1"/>
</dbReference>
<keyword evidence="3" id="KW-0611">Plant defense</keyword>
<evidence type="ECO:0000256" key="4">
    <source>
        <dbReference type="ARBA" id="ARBA00023015"/>
    </source>
</evidence>
<keyword evidence="7" id="KW-0804">Transcription</keyword>
<accession>A0AA88W3S4</accession>
<comment type="subcellular location">
    <subcellularLocation>
        <location evidence="1">Nucleus</location>
    </subcellularLocation>
</comment>